<feature type="signal peptide" evidence="2">
    <location>
        <begin position="1"/>
        <end position="25"/>
    </location>
</feature>
<evidence type="ECO:0000313" key="4">
    <source>
        <dbReference type="Proteomes" id="UP001208131"/>
    </source>
</evidence>
<gene>
    <name evidence="3" type="ORF">OCV57_11485</name>
</gene>
<organism evidence="3 4">
    <name type="scientific">Hominimerdicola aceti</name>
    <dbReference type="NCBI Taxonomy" id="2981726"/>
    <lineage>
        <taxon>Bacteria</taxon>
        <taxon>Bacillati</taxon>
        <taxon>Bacillota</taxon>
        <taxon>Clostridia</taxon>
        <taxon>Eubacteriales</taxon>
        <taxon>Oscillospiraceae</taxon>
        <taxon>Hominimerdicola</taxon>
    </lineage>
</organism>
<feature type="transmembrane region" description="Helical" evidence="1">
    <location>
        <begin position="293"/>
        <end position="316"/>
    </location>
</feature>
<proteinExistence type="predicted"/>
<comment type="caution">
    <text evidence="3">The sequence shown here is derived from an EMBL/GenBank/DDBJ whole genome shotgun (WGS) entry which is preliminary data.</text>
</comment>
<evidence type="ECO:0000256" key="1">
    <source>
        <dbReference type="SAM" id="Phobius"/>
    </source>
</evidence>
<dbReference type="AlphaFoldDB" id="A0AAE3LI71"/>
<accession>A0AAE3LI71</accession>
<keyword evidence="1" id="KW-0472">Membrane</keyword>
<name>A0AAE3LI71_9FIRM</name>
<protein>
    <submittedName>
        <fullName evidence="3">Uncharacterized protein</fullName>
    </submittedName>
</protein>
<keyword evidence="1" id="KW-0812">Transmembrane</keyword>
<dbReference type="Proteomes" id="UP001208131">
    <property type="component" value="Unassembled WGS sequence"/>
</dbReference>
<evidence type="ECO:0000256" key="2">
    <source>
        <dbReference type="SAM" id="SignalP"/>
    </source>
</evidence>
<keyword evidence="1" id="KW-1133">Transmembrane helix</keyword>
<evidence type="ECO:0000313" key="3">
    <source>
        <dbReference type="EMBL" id="MCU6706543.1"/>
    </source>
</evidence>
<dbReference type="RefSeq" id="WP_267301672.1">
    <property type="nucleotide sequence ID" value="NZ_JAOQJZ010000013.1"/>
</dbReference>
<keyword evidence="4" id="KW-1185">Reference proteome</keyword>
<reference evidence="3 4" key="1">
    <citation type="journal article" date="2021" name="ISME Commun">
        <title>Automated analysis of genomic sequences facilitates high-throughput and comprehensive description of bacteria.</title>
        <authorList>
            <person name="Hitch T.C.A."/>
        </authorList>
    </citation>
    <scope>NUCLEOTIDE SEQUENCE [LARGE SCALE GENOMIC DNA]</scope>
    <source>
        <strain evidence="3 4">Sanger_31</strain>
    </source>
</reference>
<sequence>MRSKRILGVVSAIMMLGVCAVPAYADSEAEIPEYSADKSILTTDTSAPSLSFDMKDWERYIKVTPDGEKISVGASQEKTYAYQGASLKITATQPNDISDYCTFASLIRDDDKNLVYPGSDSEDAPYITMGVEIDAKDFGMTCFDGCMISFKYRINQDAQGKLMGDSVFAFPCTEEYKKVTSNSVQLEINTDASNNVTQYATALIPVPDKCGATKFVFEIPVIKKMDKTDVLYIDNLVIDTPLQKNGVDLQVMNLDGYNKSAKAQEIVQGLKIQPKSNGLGSTSSSEAESSKGIGVVGIVVIVVVAVVIVGAVIFVIKKKKSRFY</sequence>
<feature type="chain" id="PRO_5042169657" evidence="2">
    <location>
        <begin position="26"/>
        <end position="324"/>
    </location>
</feature>
<dbReference type="EMBL" id="JAOQJZ010000013">
    <property type="protein sequence ID" value="MCU6706543.1"/>
    <property type="molecule type" value="Genomic_DNA"/>
</dbReference>
<keyword evidence="2" id="KW-0732">Signal</keyword>